<dbReference type="Pfam" id="PF00271">
    <property type="entry name" value="Helicase_C"/>
    <property type="match status" value="1"/>
</dbReference>
<proteinExistence type="predicted"/>
<dbReference type="SMART" id="SM00490">
    <property type="entry name" value="HELICc"/>
    <property type="match status" value="1"/>
</dbReference>
<feature type="domain" description="Helicase C-terminal" evidence="4">
    <location>
        <begin position="675"/>
        <end position="812"/>
    </location>
</feature>
<dbReference type="PANTHER" id="PTHR47396:SF1">
    <property type="entry name" value="ATP-DEPENDENT HELICASE IRC3-RELATED"/>
    <property type="match status" value="1"/>
</dbReference>
<dbReference type="SUPFAM" id="SSF52540">
    <property type="entry name" value="P-loop containing nucleoside triphosphate hydrolases"/>
    <property type="match status" value="2"/>
</dbReference>
<dbReference type="PANTHER" id="PTHR47396">
    <property type="entry name" value="TYPE I RESTRICTION ENZYME ECOKI R PROTEIN"/>
    <property type="match status" value="1"/>
</dbReference>
<dbReference type="InterPro" id="IPR030934">
    <property type="entry name" value="Intein_C"/>
</dbReference>
<dbReference type="PROSITE" id="PS50817">
    <property type="entry name" value="INTEIN_N_TER"/>
    <property type="match status" value="1"/>
</dbReference>
<dbReference type="GO" id="GO:0003677">
    <property type="term" value="F:DNA binding"/>
    <property type="evidence" value="ECO:0007669"/>
    <property type="project" value="InterPro"/>
</dbReference>
<dbReference type="InterPro" id="IPR003587">
    <property type="entry name" value="Hint_dom_N"/>
</dbReference>
<dbReference type="InterPro" id="IPR001650">
    <property type="entry name" value="Helicase_C-like"/>
</dbReference>
<evidence type="ECO:0000256" key="1">
    <source>
        <dbReference type="ARBA" id="ARBA00022813"/>
    </source>
</evidence>
<dbReference type="CDD" id="cd00081">
    <property type="entry name" value="Hint"/>
    <property type="match status" value="2"/>
</dbReference>
<dbReference type="SUPFAM" id="SSF51294">
    <property type="entry name" value="Hedgehog/intein (Hint) domain"/>
    <property type="match status" value="1"/>
</dbReference>
<dbReference type="InterPro" id="IPR006935">
    <property type="entry name" value="Helicase/UvrB_N"/>
</dbReference>
<dbReference type="GO" id="GO:0004386">
    <property type="term" value="F:helicase activity"/>
    <property type="evidence" value="ECO:0007669"/>
    <property type="project" value="UniProtKB-KW"/>
</dbReference>
<name>A0A5Q2WBA1_9CAUD</name>
<keyword evidence="5" id="KW-0378">Hydrolase</keyword>
<dbReference type="GO" id="GO:0005524">
    <property type="term" value="F:ATP binding"/>
    <property type="evidence" value="ECO:0007669"/>
    <property type="project" value="InterPro"/>
</dbReference>
<dbReference type="InterPro" id="IPR006141">
    <property type="entry name" value="Intein_N"/>
</dbReference>
<evidence type="ECO:0000256" key="3">
    <source>
        <dbReference type="SAM" id="MobiDB-lite"/>
    </source>
</evidence>
<keyword evidence="5" id="KW-0547">Nucleotide-binding</keyword>
<dbReference type="PRINTS" id="PR00379">
    <property type="entry name" value="INTEIN"/>
</dbReference>
<evidence type="ECO:0000313" key="5">
    <source>
        <dbReference type="EMBL" id="QGH75022.1"/>
    </source>
</evidence>
<dbReference type="GO" id="GO:0016539">
    <property type="term" value="P:intein-mediated protein splicing"/>
    <property type="evidence" value="ECO:0007669"/>
    <property type="project" value="InterPro"/>
</dbReference>
<reference evidence="5" key="1">
    <citation type="submission" date="2019-08" db="EMBL/GenBank/DDBJ databases">
        <authorList>
            <person name="Pogozhova M.P."/>
            <person name="Pisanov R.V."/>
            <person name="Gaevskaya N.E."/>
            <person name="Vodopyanov A.S."/>
        </authorList>
    </citation>
    <scope>NUCLEOTIDE SEQUENCE</scope>
</reference>
<keyword evidence="1" id="KW-0068">Autocatalytic cleavage</keyword>
<feature type="compositionally biased region" description="Polar residues" evidence="3">
    <location>
        <begin position="416"/>
        <end position="430"/>
    </location>
</feature>
<keyword evidence="5" id="KW-0067">ATP-binding</keyword>
<keyword evidence="2" id="KW-0651">Protein splicing</keyword>
<gene>
    <name evidence="5" type="ORF">RostovM3_00063</name>
</gene>
<evidence type="ECO:0000259" key="4">
    <source>
        <dbReference type="PROSITE" id="PS51194"/>
    </source>
</evidence>
<organism evidence="5">
    <name type="scientific">Vibrio phage Rostov M3</name>
    <dbReference type="NCBI Taxonomy" id="2660724"/>
    <lineage>
        <taxon>Viruses</taxon>
        <taxon>Duplodnaviria</taxon>
        <taxon>Heunggongvirae</taxon>
        <taxon>Uroviricota</taxon>
        <taxon>Caudoviricetes</taxon>
    </lineage>
</organism>
<dbReference type="SMART" id="SM00305">
    <property type="entry name" value="HintC"/>
    <property type="match status" value="1"/>
</dbReference>
<evidence type="ECO:0000256" key="2">
    <source>
        <dbReference type="ARBA" id="ARBA00023000"/>
    </source>
</evidence>
<dbReference type="PROSITE" id="PS50818">
    <property type="entry name" value="INTEIN_C_TER"/>
    <property type="match status" value="1"/>
</dbReference>
<dbReference type="InterPro" id="IPR036844">
    <property type="entry name" value="Hint_dom_sf"/>
</dbReference>
<dbReference type="InterPro" id="IPR027417">
    <property type="entry name" value="P-loop_NTPase"/>
</dbReference>
<dbReference type="EMBL" id="MN379460">
    <property type="protein sequence ID" value="QGH75022.1"/>
    <property type="molecule type" value="Genomic_DNA"/>
</dbReference>
<dbReference type="PROSITE" id="PS51194">
    <property type="entry name" value="HELICASE_CTER"/>
    <property type="match status" value="1"/>
</dbReference>
<protein>
    <submittedName>
        <fullName evidence="5">Putative helicase</fullName>
    </submittedName>
</protein>
<dbReference type="GO" id="GO:0016787">
    <property type="term" value="F:hydrolase activity"/>
    <property type="evidence" value="ECO:0007669"/>
    <property type="project" value="InterPro"/>
</dbReference>
<dbReference type="SMART" id="SM00306">
    <property type="entry name" value="HintN"/>
    <property type="match status" value="1"/>
</dbReference>
<dbReference type="Pfam" id="PF14890">
    <property type="entry name" value="Intein_splicing"/>
    <property type="match status" value="1"/>
</dbReference>
<feature type="compositionally biased region" description="Basic and acidic residues" evidence="3">
    <location>
        <begin position="431"/>
        <end position="440"/>
    </location>
</feature>
<sequence length="993" mass="111584">MTQHPIATHLATSIRQATQPALRDYQQDGYDKIQSLWGAGYRNVLAVYPTGSGKTVLLSRIVFDHRGASCVIAHRQELVSQISIALARNGVRHRIIGPENVIRNIVQLHMFEIGMSFYDPNAQCAVAGVDTLVRRMGTGDDGDEYYYKDKLNQLWYYPPREYGQWFSPSKIDKLPEGERAQRVKPKDIDPQIAKWSPNVSLWVTDECFPAGTLIDGKTIETISVGDTVTAFNEVTHAFEQRKVTSLFKNKAPEEMVRIETKAHHVLNCTKGHPFWTKRGWIDAAELTLDDEVLIYEMHPMLHCDISDDRRPTVPFTKNGENILFKKMRVSAPARESNVSEKQTCTDELQHLRGTGEPKQIINGTIQKDGSPLLFKGVFKYLPFTTIIGNNVQNQPQVCIGTNERTQSDAKRGITGENASNPDRNGSSTENTRWERSGTDESRNEIIRAVRSHGIFTTGNSENWRLPTQVGLSSSLQNRLWKRVVDDSDRSRWELASINIPSGTGCKKRESSQYVGLESISILKSRGLKQSSECSFDGYVYNIEVEGLHTYVANGVVVHNCHHVLRDNKWGKAITLFPNAKGLGVTATPERSDGAGLGRHADGVFDEMVVGPTMRDLIKRGYLTDYDIVVPPNNITLHDSDISKTTGDYKPQAIADAVEHSSLVGDDDGKRKVIGDIVTCYEKFAAGKLGVTFVPSIKIGEKVKAQFIAEGIPAELVTAETPDIERARILRKFKNRELMNLINVDLFGEGFDLPAIEVVSMARPTQSYGLYIQQFGRALRLMEGKKKALIIDHVGNVLGPRGHGLPDTPRQWTLDRRDKRSTTGVSDAITLRRCSNVDCFKAYERYMTVCPHCGTPIPEPIARNEPEFVDGDLLMLDSATLARLRGEVEQVDRPTQEIAEEYHAELQKRKCPQQYILGHVRKEVAKHEARKEAQNSMRDTFTVWAGYRRAEGRTDSEIYRQFYIMFGIDYMTAMTVDEARAIDLTCKMLDTLTS</sequence>
<dbReference type="InterPro" id="IPR006142">
    <property type="entry name" value="INTEIN"/>
</dbReference>
<dbReference type="Gene3D" id="2.170.16.10">
    <property type="entry name" value="Hedgehog/Intein (Hint) domain"/>
    <property type="match status" value="2"/>
</dbReference>
<dbReference type="Pfam" id="PF04851">
    <property type="entry name" value="ResIII"/>
    <property type="match status" value="1"/>
</dbReference>
<dbReference type="InterPro" id="IPR003586">
    <property type="entry name" value="Hint_dom_C"/>
</dbReference>
<dbReference type="Gene3D" id="3.40.50.300">
    <property type="entry name" value="P-loop containing nucleotide triphosphate hydrolases"/>
    <property type="match status" value="2"/>
</dbReference>
<dbReference type="InterPro" id="IPR050742">
    <property type="entry name" value="Helicase_Restrict-Modif_Enz"/>
</dbReference>
<feature type="region of interest" description="Disordered" evidence="3">
    <location>
        <begin position="403"/>
        <end position="440"/>
    </location>
</feature>
<accession>A0A5Q2WBA1</accession>
<dbReference type="NCBIfam" id="TIGR01443">
    <property type="entry name" value="intein_Cterm"/>
    <property type="match status" value="1"/>
</dbReference>
<keyword evidence="5" id="KW-0347">Helicase</keyword>